<feature type="transmembrane region" description="Helical" evidence="5">
    <location>
        <begin position="507"/>
        <end position="524"/>
    </location>
</feature>
<comment type="caution">
    <text evidence="7">The sequence shown here is derived from an EMBL/GenBank/DDBJ whole genome shotgun (WGS) entry which is preliminary data.</text>
</comment>
<dbReference type="InterPro" id="IPR050301">
    <property type="entry name" value="NTE"/>
</dbReference>
<evidence type="ECO:0000256" key="2">
    <source>
        <dbReference type="ARBA" id="ARBA00022963"/>
    </source>
</evidence>
<reference evidence="7" key="1">
    <citation type="submission" date="2020-08" db="EMBL/GenBank/DDBJ databases">
        <title>Fungal Genomes of the International Space Station.</title>
        <authorList>
            <person name="Seuylemezian A."/>
            <person name="Singh N.K."/>
            <person name="Wood J."/>
            <person name="Venkateswaran K."/>
        </authorList>
    </citation>
    <scope>NUCLEOTIDE SEQUENCE</scope>
    <source>
        <strain evidence="7">I2-B2</strain>
    </source>
</reference>
<evidence type="ECO:0000256" key="1">
    <source>
        <dbReference type="ARBA" id="ARBA00022801"/>
    </source>
</evidence>
<keyword evidence="5" id="KW-0472">Membrane</keyword>
<dbReference type="PANTHER" id="PTHR14226">
    <property type="entry name" value="NEUROPATHY TARGET ESTERASE/SWISS CHEESE D.MELANOGASTER"/>
    <property type="match status" value="1"/>
</dbReference>
<proteinExistence type="predicted"/>
<accession>A0AAW4QPC3</accession>
<keyword evidence="2 4" id="KW-0442">Lipid degradation</keyword>
<dbReference type="RefSeq" id="WP_221825059.1">
    <property type="nucleotide sequence ID" value="NZ_JACLPZ010000003.1"/>
</dbReference>
<organism evidence="7 8">
    <name type="scientific">Bacillus cereus</name>
    <dbReference type="NCBI Taxonomy" id="1396"/>
    <lineage>
        <taxon>Bacteria</taxon>
        <taxon>Bacillati</taxon>
        <taxon>Bacillota</taxon>
        <taxon>Bacilli</taxon>
        <taxon>Bacillales</taxon>
        <taxon>Bacillaceae</taxon>
        <taxon>Bacillus</taxon>
        <taxon>Bacillus cereus group</taxon>
    </lineage>
</organism>
<dbReference type="GO" id="GO:0016787">
    <property type="term" value="F:hydrolase activity"/>
    <property type="evidence" value="ECO:0007669"/>
    <property type="project" value="UniProtKB-UniRule"/>
</dbReference>
<dbReference type="Pfam" id="PF01734">
    <property type="entry name" value="Patatin"/>
    <property type="match status" value="1"/>
</dbReference>
<dbReference type="Proteomes" id="UP001197806">
    <property type="component" value="Unassembled WGS sequence"/>
</dbReference>
<evidence type="ECO:0000256" key="5">
    <source>
        <dbReference type="SAM" id="Phobius"/>
    </source>
</evidence>
<feature type="transmembrane region" description="Helical" evidence="5">
    <location>
        <begin position="469"/>
        <end position="487"/>
    </location>
</feature>
<protein>
    <submittedName>
        <fullName evidence="7">Patatin-like phospholipase family protein</fullName>
    </submittedName>
</protein>
<dbReference type="SUPFAM" id="SSF52151">
    <property type="entry name" value="FabD/lysophospholipase-like"/>
    <property type="match status" value="1"/>
</dbReference>
<feature type="transmembrane region" description="Helical" evidence="5">
    <location>
        <begin position="9"/>
        <end position="29"/>
    </location>
</feature>
<evidence type="ECO:0000313" key="7">
    <source>
        <dbReference type="EMBL" id="MBY0035648.1"/>
    </source>
</evidence>
<feature type="domain" description="PNPLA" evidence="6">
    <location>
        <begin position="12"/>
        <end position="275"/>
    </location>
</feature>
<evidence type="ECO:0000256" key="4">
    <source>
        <dbReference type="PROSITE-ProRule" id="PRU01161"/>
    </source>
</evidence>
<evidence type="ECO:0000256" key="3">
    <source>
        <dbReference type="ARBA" id="ARBA00023098"/>
    </source>
</evidence>
<dbReference type="PANTHER" id="PTHR14226:SF78">
    <property type="entry name" value="SLR0060 PROTEIN"/>
    <property type="match status" value="1"/>
</dbReference>
<keyword evidence="3 4" id="KW-0443">Lipid metabolism</keyword>
<feature type="active site" description="Nucleophile" evidence="4">
    <location>
        <position position="47"/>
    </location>
</feature>
<sequence length="583" mass="66832">MKEENNKKLGLALSGGGFRASFYHIGVLARLADLGLLRSVEFISTVSGGSIIGALYYLHLKKLLEEKRDVEIKDEDYQKIVAKIEVDFLKVIQKNLRLRTFLNPVKNIKMILPNYSRSDHIGELYDKFLYRKVLDTNNNQPIKMKDLIIKPCCESNSFHPLKDNKNRSAKVPILLINATILNNGHNWCFSASDMSETQIDQFRKKFDKNFRFKKITSYEDIYKHKDFELGLAVAASACVPGIFAPLAISDLYDEKVRLQLVDGGVHDNQGIRGLLDKRLNCTHFILSDASAQLKDEREPNVQLSNVIKRSNGILADNLREQQLSNIIKEHSDNVALLHLKKGLPVKEVSYFDKRHNLKEESKLCNTEQPCEIFGVNTDVQNLLSGIRTDLDSFSEVEAFSLMLNGYRISQYELEKVNIKNFVTNAALKEKRYQFFKIDSWISSPVINSYYKNLLVTASKRSFKAIRMNLLVKFITILFVVLICGTIISTVGPKFIYWANESISKGQLLLLILLLITLLIVYKGLKFFSHKIPSVWFLINLLPFLLVSLTGFIFIGFYLITFDRLFLYLGSFKVLEKLKIKRKI</sequence>
<dbReference type="PROSITE" id="PS51635">
    <property type="entry name" value="PNPLA"/>
    <property type="match status" value="1"/>
</dbReference>
<name>A0AAW4QPC3_BACCE</name>
<keyword evidence="1 4" id="KW-0378">Hydrolase</keyword>
<keyword evidence="5" id="KW-1133">Transmembrane helix</keyword>
<gene>
    <name evidence="7" type="ORF">H7U08_03540</name>
</gene>
<keyword evidence="5" id="KW-0812">Transmembrane</keyword>
<evidence type="ECO:0000313" key="8">
    <source>
        <dbReference type="Proteomes" id="UP001197806"/>
    </source>
</evidence>
<dbReference type="AlphaFoldDB" id="A0AAW4QPC3"/>
<dbReference type="EMBL" id="JACLPZ010000003">
    <property type="protein sequence ID" value="MBY0035648.1"/>
    <property type="molecule type" value="Genomic_DNA"/>
</dbReference>
<dbReference type="InterPro" id="IPR016035">
    <property type="entry name" value="Acyl_Trfase/lysoPLipase"/>
</dbReference>
<comment type="caution">
    <text evidence="4">Lacks conserved residue(s) required for the propagation of feature annotation.</text>
</comment>
<dbReference type="InterPro" id="IPR002641">
    <property type="entry name" value="PNPLA_dom"/>
</dbReference>
<feature type="transmembrane region" description="Helical" evidence="5">
    <location>
        <begin position="536"/>
        <end position="559"/>
    </location>
</feature>
<dbReference type="GO" id="GO:0016042">
    <property type="term" value="P:lipid catabolic process"/>
    <property type="evidence" value="ECO:0007669"/>
    <property type="project" value="UniProtKB-UniRule"/>
</dbReference>
<dbReference type="Gene3D" id="3.40.1090.10">
    <property type="entry name" value="Cytosolic phospholipase A2 catalytic domain"/>
    <property type="match status" value="1"/>
</dbReference>
<feature type="transmembrane region" description="Helical" evidence="5">
    <location>
        <begin position="35"/>
        <end position="58"/>
    </location>
</feature>
<feature type="active site" description="Proton acceptor" evidence="4">
    <location>
        <position position="262"/>
    </location>
</feature>
<feature type="short sequence motif" description="DGA/G" evidence="4">
    <location>
        <begin position="262"/>
        <end position="264"/>
    </location>
</feature>
<evidence type="ECO:0000259" key="6">
    <source>
        <dbReference type="PROSITE" id="PS51635"/>
    </source>
</evidence>